<keyword evidence="9" id="KW-1185">Reference proteome</keyword>
<evidence type="ECO:0000313" key="9">
    <source>
        <dbReference type="Proteomes" id="UP000070501"/>
    </source>
</evidence>
<evidence type="ECO:0000256" key="5">
    <source>
        <dbReference type="ARBA" id="ARBA00023002"/>
    </source>
</evidence>
<dbReference type="GO" id="GO:0071949">
    <property type="term" value="F:FAD binding"/>
    <property type="evidence" value="ECO:0007669"/>
    <property type="project" value="InterPro"/>
</dbReference>
<sequence>MATSHEQSRDGNPSLEPLLKAHPNLQLYLPSQPEYEDSRHIFNRDSTATPLAVVRPRDEDDLVDTAKFCSEHGIPMTIRSGGHDLQMRTSLDGAVMLDVRALSSVRVDTNDASGQRYAVIGGGATSLHVLEELDKQGLITPTGWCLEVGYVGWAAGGGYGLMASSHGMGADQILGARVLTPGGTVVDTKDDSELLWAIRGAGLGNFGVILEIRVKVYPRPRVLAGILAYPFTEVEKVLGGFEEMCQQDLPRELAAEGAFANAGPGPSIALYFHWILDGTEENAARAELHLAKYRALGTVLLDTVAQTTSFELFKVMHAMMSPAAIHYVHSLSVRGFSADLIDVIAAHPPPSGSACVIHHGHGAVLDRNDAAVFSMRKERHLVFGISARLDPAVTDDVEIEQIRAWPQNLSTNIREKGLALEQSYWSFARNEVCDAKVFYGKEGVHRLMRVKEKYNPRDAFPASYPVLKA</sequence>
<dbReference type="InterPro" id="IPR050416">
    <property type="entry name" value="FAD-linked_Oxidoreductase"/>
</dbReference>
<evidence type="ECO:0000256" key="3">
    <source>
        <dbReference type="ARBA" id="ARBA00022630"/>
    </source>
</evidence>
<dbReference type="SUPFAM" id="SSF56176">
    <property type="entry name" value="FAD-binding/transporter-associated domain-like"/>
    <property type="match status" value="1"/>
</dbReference>
<dbReference type="EMBL" id="KQ964246">
    <property type="protein sequence ID" value="KXJ96261.1"/>
    <property type="molecule type" value="Genomic_DNA"/>
</dbReference>
<proteinExistence type="inferred from homology"/>
<keyword evidence="3" id="KW-0285">Flavoprotein</keyword>
<gene>
    <name evidence="8" type="ORF">Micbo1qcDRAFT_218158</name>
</gene>
<evidence type="ECO:0000256" key="1">
    <source>
        <dbReference type="ARBA" id="ARBA00001974"/>
    </source>
</evidence>
<protein>
    <recommendedName>
        <fullName evidence="7">FAD-binding PCMH-type domain-containing protein</fullName>
    </recommendedName>
</protein>
<dbReference type="PROSITE" id="PS51387">
    <property type="entry name" value="FAD_PCMH"/>
    <property type="match status" value="1"/>
</dbReference>
<evidence type="ECO:0000256" key="6">
    <source>
        <dbReference type="SAM" id="MobiDB-lite"/>
    </source>
</evidence>
<dbReference type="PANTHER" id="PTHR42973">
    <property type="entry name" value="BINDING OXIDOREDUCTASE, PUTATIVE (AFU_ORTHOLOGUE AFUA_1G17690)-RELATED"/>
    <property type="match status" value="1"/>
</dbReference>
<dbReference type="InterPro" id="IPR036318">
    <property type="entry name" value="FAD-bd_PCMH-like_sf"/>
</dbReference>
<evidence type="ECO:0000259" key="7">
    <source>
        <dbReference type="PROSITE" id="PS51387"/>
    </source>
</evidence>
<feature type="region of interest" description="Disordered" evidence="6">
    <location>
        <begin position="1"/>
        <end position="20"/>
    </location>
</feature>
<evidence type="ECO:0000256" key="2">
    <source>
        <dbReference type="ARBA" id="ARBA00005466"/>
    </source>
</evidence>
<dbReference type="InterPro" id="IPR016166">
    <property type="entry name" value="FAD-bd_PCMH"/>
</dbReference>
<keyword evidence="5" id="KW-0560">Oxidoreductase</keyword>
<dbReference type="Gene3D" id="3.30.43.10">
    <property type="entry name" value="Uridine Diphospho-n-acetylenolpyruvylglucosamine Reductase, domain 2"/>
    <property type="match status" value="1"/>
</dbReference>
<reference evidence="9" key="1">
    <citation type="submission" date="2016-02" db="EMBL/GenBank/DDBJ databases">
        <title>Draft genome sequence of Microdochium bolleyi, a fungal endophyte of beachgrass.</title>
        <authorList>
            <consortium name="DOE Joint Genome Institute"/>
            <person name="David A.S."/>
            <person name="May G."/>
            <person name="Haridas S."/>
            <person name="Lim J."/>
            <person name="Wang M."/>
            <person name="Labutti K."/>
            <person name="Lipzen A."/>
            <person name="Barry K."/>
            <person name="Grigoriev I.V."/>
        </authorList>
    </citation>
    <scope>NUCLEOTIDE SEQUENCE [LARGE SCALE GENOMIC DNA]</scope>
    <source>
        <strain evidence="9">J235TASD1</strain>
    </source>
</reference>
<dbReference type="InterPro" id="IPR006094">
    <property type="entry name" value="Oxid_FAD_bind_N"/>
</dbReference>
<dbReference type="InParanoid" id="A0A136JGH3"/>
<dbReference type="InterPro" id="IPR016167">
    <property type="entry name" value="FAD-bd_PCMH_sub1"/>
</dbReference>
<evidence type="ECO:0000313" key="8">
    <source>
        <dbReference type="EMBL" id="KXJ96261.1"/>
    </source>
</evidence>
<dbReference type="OrthoDB" id="407275at2759"/>
<comment type="similarity">
    <text evidence="2">Belongs to the oxygen-dependent FAD-linked oxidoreductase family.</text>
</comment>
<dbReference type="Gene3D" id="3.40.462.20">
    <property type="match status" value="1"/>
</dbReference>
<evidence type="ECO:0000256" key="4">
    <source>
        <dbReference type="ARBA" id="ARBA00022827"/>
    </source>
</evidence>
<dbReference type="Gene3D" id="3.30.465.10">
    <property type="match status" value="1"/>
</dbReference>
<feature type="domain" description="FAD-binding PCMH-type" evidence="7">
    <location>
        <begin position="46"/>
        <end position="219"/>
    </location>
</feature>
<keyword evidence="4" id="KW-0274">FAD</keyword>
<dbReference type="InterPro" id="IPR016169">
    <property type="entry name" value="FAD-bd_PCMH_sub2"/>
</dbReference>
<name>A0A136JGH3_9PEZI</name>
<comment type="cofactor">
    <cofactor evidence="1">
        <name>FAD</name>
        <dbReference type="ChEBI" id="CHEBI:57692"/>
    </cofactor>
</comment>
<accession>A0A136JGH3</accession>
<dbReference type="Pfam" id="PF01565">
    <property type="entry name" value="FAD_binding_4"/>
    <property type="match status" value="1"/>
</dbReference>
<dbReference type="AlphaFoldDB" id="A0A136JGH3"/>
<dbReference type="STRING" id="196109.A0A136JGH3"/>
<dbReference type="GO" id="GO:0016491">
    <property type="term" value="F:oxidoreductase activity"/>
    <property type="evidence" value="ECO:0007669"/>
    <property type="project" value="UniProtKB-KW"/>
</dbReference>
<dbReference type="PANTHER" id="PTHR42973:SF39">
    <property type="entry name" value="FAD-BINDING PCMH-TYPE DOMAIN-CONTAINING PROTEIN"/>
    <property type="match status" value="1"/>
</dbReference>
<organism evidence="8 9">
    <name type="scientific">Microdochium bolleyi</name>
    <dbReference type="NCBI Taxonomy" id="196109"/>
    <lineage>
        <taxon>Eukaryota</taxon>
        <taxon>Fungi</taxon>
        <taxon>Dikarya</taxon>
        <taxon>Ascomycota</taxon>
        <taxon>Pezizomycotina</taxon>
        <taxon>Sordariomycetes</taxon>
        <taxon>Xylariomycetidae</taxon>
        <taxon>Xylariales</taxon>
        <taxon>Microdochiaceae</taxon>
        <taxon>Microdochium</taxon>
    </lineage>
</organism>
<dbReference type="Proteomes" id="UP000070501">
    <property type="component" value="Unassembled WGS sequence"/>
</dbReference>